<dbReference type="NCBIfam" id="NF001860">
    <property type="entry name" value="PRK00595.1"/>
    <property type="match status" value="1"/>
</dbReference>
<dbReference type="KEGG" id="bfm:BP422_26430"/>
<dbReference type="GO" id="GO:0003735">
    <property type="term" value="F:structural constituent of ribosome"/>
    <property type="evidence" value="ECO:0007669"/>
    <property type="project" value="InterPro"/>
</dbReference>
<dbReference type="RefSeq" id="WP_003392018.1">
    <property type="nucleotide sequence ID" value="NZ_BAAFVL010000024.1"/>
</dbReference>
<proteinExistence type="inferred from homology"/>
<dbReference type="GO" id="GO:0005840">
    <property type="term" value="C:ribosome"/>
    <property type="evidence" value="ECO:0007669"/>
    <property type="project" value="UniProtKB-KW"/>
</dbReference>
<dbReference type="Proteomes" id="UP000035218">
    <property type="component" value="Unassembled WGS sequence"/>
</dbReference>
<evidence type="ECO:0000313" key="9">
    <source>
        <dbReference type="Proteomes" id="UP000035218"/>
    </source>
</evidence>
<gene>
    <name evidence="7" type="primary">rpmG1_2</name>
    <name evidence="5" type="synonym">rpmG</name>
    <name evidence="8" type="ORF">AA984_27985</name>
    <name evidence="7" type="ORF">BFO01nite_52820</name>
    <name evidence="6" type="ORF">BP422_26430</name>
</gene>
<dbReference type="HAMAP" id="MF_00294">
    <property type="entry name" value="Ribosomal_bL33"/>
    <property type="match status" value="1"/>
</dbReference>
<evidence type="ECO:0000313" key="10">
    <source>
        <dbReference type="Proteomes" id="UP000197781"/>
    </source>
</evidence>
<dbReference type="AlphaFoldDB" id="A0A0H0SCG6"/>
<protein>
    <recommendedName>
        <fullName evidence="4 5">Large ribosomal subunit protein bL33</fullName>
    </recommendedName>
</protein>
<dbReference type="Pfam" id="PF00471">
    <property type="entry name" value="Ribosomal_L33"/>
    <property type="match status" value="1"/>
</dbReference>
<evidence type="ECO:0000256" key="1">
    <source>
        <dbReference type="ARBA" id="ARBA00007596"/>
    </source>
</evidence>
<keyword evidence="2 5" id="KW-0689">Ribosomal protein</keyword>
<dbReference type="InterPro" id="IPR018264">
    <property type="entry name" value="Ribosomal_bL33_CS"/>
</dbReference>
<evidence type="ECO:0000313" key="7">
    <source>
        <dbReference type="EMBL" id="GED61150.1"/>
    </source>
</evidence>
<dbReference type="Proteomes" id="UP000319498">
    <property type="component" value="Unassembled WGS sequence"/>
</dbReference>
<dbReference type="GeneID" id="95752133"/>
<evidence type="ECO:0000313" key="11">
    <source>
        <dbReference type="Proteomes" id="UP000319498"/>
    </source>
</evidence>
<dbReference type="NCBIfam" id="NF001764">
    <property type="entry name" value="PRK00504.1"/>
    <property type="match status" value="1"/>
</dbReference>
<dbReference type="EMBL" id="BJOL01000040">
    <property type="protein sequence ID" value="GED61150.1"/>
    <property type="molecule type" value="Genomic_DNA"/>
</dbReference>
<evidence type="ECO:0000313" key="6">
    <source>
        <dbReference type="EMBL" id="ASJ56756.1"/>
    </source>
</evidence>
<dbReference type="Proteomes" id="UP000197781">
    <property type="component" value="Chromosome"/>
</dbReference>
<organism evidence="6 10">
    <name type="scientific">Brevibacillus formosus</name>
    <dbReference type="NCBI Taxonomy" id="54913"/>
    <lineage>
        <taxon>Bacteria</taxon>
        <taxon>Bacillati</taxon>
        <taxon>Bacillota</taxon>
        <taxon>Bacilli</taxon>
        <taxon>Bacillales</taxon>
        <taxon>Paenibacillaceae</taxon>
        <taxon>Brevibacillus</taxon>
    </lineage>
</organism>
<evidence type="ECO:0000256" key="3">
    <source>
        <dbReference type="ARBA" id="ARBA00023274"/>
    </source>
</evidence>
<dbReference type="Gene3D" id="2.20.28.120">
    <property type="entry name" value="Ribosomal protein L33"/>
    <property type="match status" value="1"/>
</dbReference>
<dbReference type="GO" id="GO:0005737">
    <property type="term" value="C:cytoplasm"/>
    <property type="evidence" value="ECO:0007669"/>
    <property type="project" value="UniProtKB-ARBA"/>
</dbReference>
<reference evidence="6 10" key="2">
    <citation type="submission" date="2016-11" db="EMBL/GenBank/DDBJ databases">
        <authorList>
            <person name="Jaros S."/>
            <person name="Januszkiewicz K."/>
            <person name="Wedrychowicz H."/>
        </authorList>
    </citation>
    <scope>NUCLEOTIDE SEQUENCE [LARGE SCALE GENOMIC DNA]</scope>
    <source>
        <strain evidence="6 10">NF2</strain>
    </source>
</reference>
<dbReference type="NCBIfam" id="TIGR01023">
    <property type="entry name" value="rpmG_bact"/>
    <property type="match status" value="1"/>
</dbReference>
<dbReference type="InterPro" id="IPR011332">
    <property type="entry name" value="Ribosomal_zn-bd"/>
</dbReference>
<keyword evidence="11" id="KW-1185">Reference proteome</keyword>
<reference evidence="7 11" key="3">
    <citation type="submission" date="2019-06" db="EMBL/GenBank/DDBJ databases">
        <title>Whole genome shotgun sequence of Brevibacillus formosus NBRC 15716.</title>
        <authorList>
            <person name="Hosoyama A."/>
            <person name="Uohara A."/>
            <person name="Ohji S."/>
            <person name="Ichikawa N."/>
        </authorList>
    </citation>
    <scope>NUCLEOTIDE SEQUENCE [LARGE SCALE GENOMIC DNA]</scope>
    <source>
        <strain evidence="7 11">NBRC 15716</strain>
    </source>
</reference>
<accession>A0A0H0SCG6</accession>
<dbReference type="PROSITE" id="PS00582">
    <property type="entry name" value="RIBOSOMAL_L33"/>
    <property type="match status" value="1"/>
</dbReference>
<sequence>MRVNITLACTECGERNYISTKNKRTTTERVELKKYCSRDKKQTLHRETK</sequence>
<dbReference type="EMBL" id="CP018145">
    <property type="protein sequence ID" value="ASJ56756.1"/>
    <property type="molecule type" value="Genomic_DNA"/>
</dbReference>
<comment type="similarity">
    <text evidence="1 5">Belongs to the bacterial ribosomal protein bL33 family.</text>
</comment>
<dbReference type="PANTHER" id="PTHR43168:SF2">
    <property type="entry name" value="LARGE RIBOSOMAL SUBUNIT PROTEIN BL33C"/>
    <property type="match status" value="1"/>
</dbReference>
<evidence type="ECO:0000256" key="5">
    <source>
        <dbReference type="HAMAP-Rule" id="MF_00294"/>
    </source>
</evidence>
<dbReference type="InterPro" id="IPR038584">
    <property type="entry name" value="Ribosomal_bL33_sf"/>
</dbReference>
<evidence type="ECO:0000256" key="4">
    <source>
        <dbReference type="ARBA" id="ARBA00035176"/>
    </source>
</evidence>
<dbReference type="SUPFAM" id="SSF57829">
    <property type="entry name" value="Zn-binding ribosomal proteins"/>
    <property type="match status" value="1"/>
</dbReference>
<dbReference type="OrthoDB" id="9801333at2"/>
<evidence type="ECO:0000313" key="8">
    <source>
        <dbReference type="EMBL" id="KLH95983.1"/>
    </source>
</evidence>
<reference evidence="8 9" key="1">
    <citation type="submission" date="2015-05" db="EMBL/GenBank/DDBJ databases">
        <title>Genome sequencing project for genomic taxonomy and phylogenomics of Bacillus-like bacteria.</title>
        <authorList>
            <person name="Liu B."/>
            <person name="Wang J."/>
            <person name="Zhu Y."/>
            <person name="Liu G."/>
            <person name="Chen Q."/>
            <person name="Chen Z."/>
            <person name="Lan J."/>
            <person name="Che J."/>
            <person name="Ge C."/>
            <person name="Shi H."/>
            <person name="Pan Z."/>
            <person name="Liu X."/>
        </authorList>
    </citation>
    <scope>NUCLEOTIDE SEQUENCE [LARGE SCALE GENOMIC DNA]</scope>
    <source>
        <strain evidence="8 9">DSM 9885</strain>
    </source>
</reference>
<name>A0A0H0SCG6_9BACL</name>
<dbReference type="InterPro" id="IPR001705">
    <property type="entry name" value="Ribosomal_bL33"/>
</dbReference>
<dbReference type="EMBL" id="LDCN01000014">
    <property type="protein sequence ID" value="KLH95983.1"/>
    <property type="molecule type" value="Genomic_DNA"/>
</dbReference>
<evidence type="ECO:0000256" key="2">
    <source>
        <dbReference type="ARBA" id="ARBA00022980"/>
    </source>
</evidence>
<dbReference type="PANTHER" id="PTHR43168">
    <property type="entry name" value="50S RIBOSOMAL PROTEIN L33, CHLOROPLASTIC"/>
    <property type="match status" value="1"/>
</dbReference>
<dbReference type="GO" id="GO:0006412">
    <property type="term" value="P:translation"/>
    <property type="evidence" value="ECO:0007669"/>
    <property type="project" value="UniProtKB-UniRule"/>
</dbReference>
<keyword evidence="3 5" id="KW-0687">Ribonucleoprotein</keyword>
<dbReference type="GO" id="GO:1990904">
    <property type="term" value="C:ribonucleoprotein complex"/>
    <property type="evidence" value="ECO:0007669"/>
    <property type="project" value="UniProtKB-KW"/>
</dbReference>